<dbReference type="InterPro" id="IPR032675">
    <property type="entry name" value="LRR_dom_sf"/>
</dbReference>
<feature type="region of interest" description="Disordered" evidence="2">
    <location>
        <begin position="615"/>
        <end position="642"/>
    </location>
</feature>
<sequence length="998" mass="99952">MAGRGAPTQEAGRGYAGASPGRGAGPGRGALGSPGGASGLGGKLFGRGAEAVSFDRDKEKNLWKVGPAPGQRFSAAWLRGLSGFVAWKAQQEALAAAQQQQQQRRRRGAPAPPATPPPPPPPKQQAEAGAAAAVEQPDVEAMHEGRLPVTAERLSSPGRLPVTAERLRPASSSSSIEGIAKGLEGLIIVAAAQGDAVAAAEPGEAVAAGVEEATGEGQAVDAQPSGALLAEESTGAVPAAEESSGMSRASSRGGHMGWGSVLAAAAYDLPGASSGSSSGVASAAGSPRAGESCSYGAVAAGSGGTPAGGDGAAVGGEHDEEAGSEGSRHWWPLSTPSLAAAQPVAVEAAPPAGPPPARVQLSLRLERTSLTDTEAGMLAEWCCANAGAAAVRKLWLFDNRLGDEGAREVARILRAHPGVLEVHLSHNKLTLAGATALLQALSAQDAPAAASEADQAAGEEETGKGGEAAGSEAAGSTAVGDKAAGSEAGTTTSDLFPCPREKPCWMRLEWNRISLPSLMQELEALHAQRGLVVDLPAAVRADAAPSLPDLPPYLAATAAAAPAAPAAVPACRGSRNALQCLVERCHARLPWISCQYQLPSEAEVLQAARRGWHYAPLPPPPKAPGTAETSSGGSAGSPTEAAAAAAAAAPAAAAPRPRSAGPLLLFPDTSALLPMLGAGAGVSVPTFFTLDLLGRLVAQGRFGRTLPPGEQVFIVVTDSVLRQLDGLKNDPGARAAVRRFLGRGLDAYGPAGADFVSLLGAHEGEGLLVEQDAEVAGSRAAEVGSKGQRADHRIVEVALFFQREVLREAAGAGAGSASGGAGAAALSPGAFPVLLLSGDNAQVATARSHGLPAARMSDLLAAQRQIEAATQPGGPPLGASLLRAALGGAATTGLGTAAGRSLQAQFDEAVAALAAATEALDASQQRLAAAAAAAASEVEDACAVLAAVRAALAGNEGALERQQLLPALRARLAEWQELVKSHSDTSRLLRWAGSTNRS</sequence>
<feature type="compositionally biased region" description="Low complexity" evidence="2">
    <location>
        <begin position="240"/>
        <end position="253"/>
    </location>
</feature>
<evidence type="ECO:0000313" key="3">
    <source>
        <dbReference type="EMBL" id="PSC72760.1"/>
    </source>
</evidence>
<feature type="compositionally biased region" description="Low complexity" evidence="2">
    <location>
        <begin position="469"/>
        <end position="480"/>
    </location>
</feature>
<keyword evidence="4" id="KW-1185">Reference proteome</keyword>
<dbReference type="EMBL" id="LHPF02000009">
    <property type="protein sequence ID" value="PSC72760.1"/>
    <property type="molecule type" value="Genomic_DNA"/>
</dbReference>
<comment type="subcellular location">
    <subcellularLocation>
        <location evidence="1">Cytoplasm</location>
        <location evidence="1">Cytoskeleton</location>
        <location evidence="1">Cilium axoneme</location>
    </subcellularLocation>
</comment>
<organism evidence="3 4">
    <name type="scientific">Micractinium conductrix</name>
    <dbReference type="NCBI Taxonomy" id="554055"/>
    <lineage>
        <taxon>Eukaryota</taxon>
        <taxon>Viridiplantae</taxon>
        <taxon>Chlorophyta</taxon>
        <taxon>core chlorophytes</taxon>
        <taxon>Trebouxiophyceae</taxon>
        <taxon>Chlorellales</taxon>
        <taxon>Chlorellaceae</taxon>
        <taxon>Chlorella clade</taxon>
        <taxon>Micractinium</taxon>
    </lineage>
</organism>
<dbReference type="SUPFAM" id="SSF52047">
    <property type="entry name" value="RNI-like"/>
    <property type="match status" value="1"/>
</dbReference>
<accession>A0A2P6VF94</accession>
<feature type="region of interest" description="Disordered" evidence="2">
    <location>
        <begin position="1"/>
        <end position="45"/>
    </location>
</feature>
<dbReference type="SMART" id="SM00368">
    <property type="entry name" value="LRR_RI"/>
    <property type="match status" value="2"/>
</dbReference>
<feature type="compositionally biased region" description="Gly residues" evidence="2">
    <location>
        <begin position="20"/>
        <end position="45"/>
    </location>
</feature>
<feature type="compositionally biased region" description="Low complexity" evidence="2">
    <location>
        <begin position="124"/>
        <end position="135"/>
    </location>
</feature>
<name>A0A2P6VF94_9CHLO</name>
<dbReference type="OrthoDB" id="550389at2759"/>
<evidence type="ECO:0000256" key="1">
    <source>
        <dbReference type="ARBA" id="ARBA00004430"/>
    </source>
</evidence>
<feature type="compositionally biased region" description="Pro residues" evidence="2">
    <location>
        <begin position="110"/>
        <end position="123"/>
    </location>
</feature>
<evidence type="ECO:0000313" key="4">
    <source>
        <dbReference type="Proteomes" id="UP000239649"/>
    </source>
</evidence>
<dbReference type="Gene3D" id="3.80.10.10">
    <property type="entry name" value="Ribonuclease Inhibitor"/>
    <property type="match status" value="1"/>
</dbReference>
<feature type="region of interest" description="Disordered" evidence="2">
    <location>
        <begin position="94"/>
        <end position="135"/>
    </location>
</feature>
<dbReference type="GO" id="GO:0005930">
    <property type="term" value="C:axoneme"/>
    <property type="evidence" value="ECO:0007669"/>
    <property type="project" value="UniProtKB-SubCell"/>
</dbReference>
<feature type="region of interest" description="Disordered" evidence="2">
    <location>
        <begin position="449"/>
        <end position="495"/>
    </location>
</feature>
<dbReference type="Proteomes" id="UP000239649">
    <property type="component" value="Unassembled WGS sequence"/>
</dbReference>
<dbReference type="AlphaFoldDB" id="A0A2P6VF94"/>
<feature type="region of interest" description="Disordered" evidence="2">
    <location>
        <begin position="304"/>
        <end position="332"/>
    </location>
</feature>
<proteinExistence type="predicted"/>
<reference evidence="3 4" key="1">
    <citation type="journal article" date="2018" name="Plant J.">
        <title>Genome sequences of Chlorella sorokiniana UTEX 1602 and Micractinium conductrix SAG 241.80: implications to maltose excretion by a green alga.</title>
        <authorList>
            <person name="Arriola M.B."/>
            <person name="Velmurugan N."/>
            <person name="Zhang Y."/>
            <person name="Plunkett M.H."/>
            <person name="Hondzo H."/>
            <person name="Barney B.M."/>
        </authorList>
    </citation>
    <scope>NUCLEOTIDE SEQUENCE [LARGE SCALE GENOMIC DNA]</scope>
    <source>
        <strain evidence="3 4">SAG 241.80</strain>
    </source>
</reference>
<comment type="caution">
    <text evidence="3">The sequence shown here is derived from an EMBL/GenBank/DDBJ whole genome shotgun (WGS) entry which is preliminary data.</text>
</comment>
<gene>
    <name evidence="3" type="ORF">C2E20_3943</name>
</gene>
<evidence type="ECO:0000256" key="2">
    <source>
        <dbReference type="SAM" id="MobiDB-lite"/>
    </source>
</evidence>
<feature type="region of interest" description="Disordered" evidence="2">
    <location>
        <begin position="230"/>
        <end position="254"/>
    </location>
</feature>
<dbReference type="STRING" id="554055.A0A2P6VF94"/>
<feature type="compositionally biased region" description="Gly residues" evidence="2">
    <location>
        <begin position="304"/>
        <end position="314"/>
    </location>
</feature>
<feature type="compositionally biased region" description="Low complexity" evidence="2">
    <location>
        <begin position="624"/>
        <end position="642"/>
    </location>
</feature>
<protein>
    <submittedName>
        <fullName evidence="3">Uncharacterized protein</fullName>
    </submittedName>
</protein>